<gene>
    <name evidence="6" type="ORF">Lbru_1559</name>
</gene>
<dbReference type="Gene3D" id="3.40.47.10">
    <property type="match status" value="2"/>
</dbReference>
<dbReference type="InterPro" id="IPR011141">
    <property type="entry name" value="Polyketide_synthase_type-III"/>
</dbReference>
<proteinExistence type="inferred from homology"/>
<dbReference type="OrthoDB" id="9786288at2"/>
<dbReference type="PANTHER" id="PTHR11877">
    <property type="entry name" value="HYDROXYMETHYLGLUTARYL-COA SYNTHASE"/>
    <property type="match status" value="1"/>
</dbReference>
<dbReference type="SUPFAM" id="SSF53901">
    <property type="entry name" value="Thiolase-like"/>
    <property type="match status" value="1"/>
</dbReference>
<dbReference type="PATRIC" id="fig|29422.6.peg.1649"/>
<dbReference type="InterPro" id="IPR001099">
    <property type="entry name" value="Chalcone/stilbene_synt_N"/>
</dbReference>
<keyword evidence="7" id="KW-1185">Reference proteome</keyword>
<keyword evidence="6" id="KW-0012">Acyltransferase</keyword>
<organism evidence="6 7">
    <name type="scientific">Legionella brunensis</name>
    <dbReference type="NCBI Taxonomy" id="29422"/>
    <lineage>
        <taxon>Bacteria</taxon>
        <taxon>Pseudomonadati</taxon>
        <taxon>Pseudomonadota</taxon>
        <taxon>Gammaproteobacteria</taxon>
        <taxon>Legionellales</taxon>
        <taxon>Legionellaceae</taxon>
        <taxon>Legionella</taxon>
    </lineage>
</organism>
<evidence type="ECO:0000259" key="5">
    <source>
        <dbReference type="Pfam" id="PF02797"/>
    </source>
</evidence>
<keyword evidence="2 6" id="KW-0808">Transferase</keyword>
<reference evidence="6 7" key="1">
    <citation type="submission" date="2015-11" db="EMBL/GenBank/DDBJ databases">
        <title>Genomic analysis of 38 Legionella species identifies large and diverse effector repertoires.</title>
        <authorList>
            <person name="Burstein D."/>
            <person name="Amaro F."/>
            <person name="Zusman T."/>
            <person name="Lifshitz Z."/>
            <person name="Cohen O."/>
            <person name="Gilbert J.A."/>
            <person name="Pupko T."/>
            <person name="Shuman H.A."/>
            <person name="Segal G."/>
        </authorList>
    </citation>
    <scope>NUCLEOTIDE SEQUENCE [LARGE SCALE GENOMIC DNA]</scope>
    <source>
        <strain evidence="6 7">ATCC 43878</strain>
    </source>
</reference>
<dbReference type="RefSeq" id="WP_058441624.1">
    <property type="nucleotide sequence ID" value="NZ_CAAAHU010000003.1"/>
</dbReference>
<evidence type="ECO:0000256" key="2">
    <source>
        <dbReference type="ARBA" id="ARBA00022679"/>
    </source>
</evidence>
<accession>A0A0W0SLF8</accession>
<dbReference type="GO" id="GO:0030639">
    <property type="term" value="P:polyketide biosynthetic process"/>
    <property type="evidence" value="ECO:0007669"/>
    <property type="project" value="TreeGrafter"/>
</dbReference>
<feature type="domain" description="Chalcone/stilbene synthase C-terminal" evidence="5">
    <location>
        <begin position="229"/>
        <end position="365"/>
    </location>
</feature>
<dbReference type="CDD" id="cd00831">
    <property type="entry name" value="CHS_like"/>
    <property type="match status" value="1"/>
</dbReference>
<evidence type="ECO:0000259" key="4">
    <source>
        <dbReference type="Pfam" id="PF00195"/>
    </source>
</evidence>
<feature type="active site" description="Acyl-thioester intermediate" evidence="3">
    <location>
        <position position="154"/>
    </location>
</feature>
<comment type="similarity">
    <text evidence="1">Belongs to the thiolase-like superfamily. Chalcone/stilbene synthases family.</text>
</comment>
<dbReference type="AlphaFoldDB" id="A0A0W0SLF8"/>
<dbReference type="InterPro" id="IPR016039">
    <property type="entry name" value="Thiolase-like"/>
</dbReference>
<dbReference type="GO" id="GO:0016210">
    <property type="term" value="F:naringenin-chalcone synthase activity"/>
    <property type="evidence" value="ECO:0007669"/>
    <property type="project" value="UniProtKB-EC"/>
</dbReference>
<comment type="caution">
    <text evidence="6">The sequence shown here is derived from an EMBL/GenBank/DDBJ whole genome shotgun (WGS) entry which is preliminary data.</text>
</comment>
<dbReference type="EC" id="2.3.1.74" evidence="6"/>
<name>A0A0W0SLF8_9GAMM</name>
<evidence type="ECO:0000256" key="1">
    <source>
        <dbReference type="ARBA" id="ARBA00005531"/>
    </source>
</evidence>
<evidence type="ECO:0000313" key="6">
    <source>
        <dbReference type="EMBL" id="KTC84198.1"/>
    </source>
</evidence>
<dbReference type="PANTHER" id="PTHR11877:SF46">
    <property type="entry name" value="TYPE III POLYKETIDE SYNTHASE A"/>
    <property type="match status" value="1"/>
</dbReference>
<dbReference type="PIRSF" id="PIRSF000451">
    <property type="entry name" value="PKS_III"/>
    <property type="match status" value="1"/>
</dbReference>
<dbReference type="Proteomes" id="UP000054742">
    <property type="component" value="Unassembled WGS sequence"/>
</dbReference>
<dbReference type="EMBL" id="LNXV01000011">
    <property type="protein sequence ID" value="KTC84198.1"/>
    <property type="molecule type" value="Genomic_DNA"/>
</dbReference>
<feature type="domain" description="Chalcone/stilbene synthase N-terminal" evidence="4">
    <location>
        <begin position="5"/>
        <end position="212"/>
    </location>
</feature>
<dbReference type="Pfam" id="PF00195">
    <property type="entry name" value="Chal_sti_synt_N"/>
    <property type="match status" value="1"/>
</dbReference>
<dbReference type="STRING" id="29422.Lbru_1559"/>
<sequence>MQPAITAIGVATPPYKRSQQEIAELICEGLKLRPAEKRFLKAIYKASGIQQRHSVLSDYCKSQGEFDFFPNQPDEQLPTTAKRMQIYKQHALILALQAIENCLEGLTTFSKKEITHLITVSCTGMYAPGLDIEIVQRLELLPSTKRTAINFMGCYGAFNGMRIADTICQAAPDSNVLVVCIELCTIHFQKAQTTENIISNAIFADGAAAVLIQGKQNNSIYLTLESFHCDLVPQTNQEMAWHIADSGFDIVLSSYVPDVIKSGIAAFAKNLLNKKNWSFNDIDYYAIHPGGFKILQACESALNITPEDNQYSYEVLNQFGNMSSATVLFVLKRIWNSLKKQDHKKNIFSCAFGPGLTLESMLLKTHCMF</sequence>
<protein>
    <submittedName>
        <fullName evidence="6">Naringenin-chalcone synthase</fullName>
        <ecNumber evidence="6">2.3.1.74</ecNumber>
    </submittedName>
</protein>
<evidence type="ECO:0000256" key="3">
    <source>
        <dbReference type="PIRSR" id="PIRSR000451-1"/>
    </source>
</evidence>
<dbReference type="InterPro" id="IPR012328">
    <property type="entry name" value="Chalcone/stilbene_synt_C"/>
</dbReference>
<dbReference type="Pfam" id="PF02797">
    <property type="entry name" value="Chal_sti_synt_C"/>
    <property type="match status" value="1"/>
</dbReference>
<evidence type="ECO:0000313" key="7">
    <source>
        <dbReference type="Proteomes" id="UP000054742"/>
    </source>
</evidence>